<evidence type="ECO:0000256" key="1">
    <source>
        <dbReference type="ARBA" id="ARBA00004123"/>
    </source>
</evidence>
<name>A0A0P1AG91_PLAHL</name>
<sequence length="205" mass="23106">MTSTSQPTFAMVCMNNVNRSTAAHESLSAAGLRVCSYGAGKMVAFPGKSRTDARTFDFLTAYSDMHDTLKNENAALYSNNGVLQILKRNMALKTAPERWQSLNHQQLLNINIVICLDHAMFLTVLEDIKWRIQQGLKFKQLHIICLDIVDTPEEASLGGICVLELCRLLNVQTTKLTEEFVKKTVEQFEKDNNQKLLYLGLHTEP</sequence>
<comment type="function">
    <text evidence="9">Protein phosphatase that catalyzes the dephosphorylation of the C-terminal domain of RNA polymerase II. Plays a role in RNA processing and termination.</text>
</comment>
<dbReference type="OrthoDB" id="57957at2759"/>
<dbReference type="AlphaFoldDB" id="A0A0P1AG91"/>
<evidence type="ECO:0000256" key="4">
    <source>
        <dbReference type="ARBA" id="ARBA00022801"/>
    </source>
</evidence>
<organism evidence="10 11">
    <name type="scientific">Plasmopara halstedii</name>
    <name type="common">Downy mildew of sunflower</name>
    <dbReference type="NCBI Taxonomy" id="4781"/>
    <lineage>
        <taxon>Eukaryota</taxon>
        <taxon>Sar</taxon>
        <taxon>Stramenopiles</taxon>
        <taxon>Oomycota</taxon>
        <taxon>Peronosporomycetes</taxon>
        <taxon>Peronosporales</taxon>
        <taxon>Peronosporaceae</taxon>
        <taxon>Plasmopara</taxon>
    </lineage>
</organism>
<dbReference type="PANTHER" id="PTHR20383">
    <property type="entry name" value="RNA POLYMERASE II SUBUNIT A C-TERMINAL DOMAIN PHOSPHATASE"/>
    <property type="match status" value="1"/>
</dbReference>
<keyword evidence="5 9" id="KW-0904">Protein phosphatase</keyword>
<comment type="catalytic activity">
    <reaction evidence="7 9">
        <text>O-phospho-L-seryl-[protein] + H2O = L-seryl-[protein] + phosphate</text>
        <dbReference type="Rhea" id="RHEA:20629"/>
        <dbReference type="Rhea" id="RHEA-COMP:9863"/>
        <dbReference type="Rhea" id="RHEA-COMP:11604"/>
        <dbReference type="ChEBI" id="CHEBI:15377"/>
        <dbReference type="ChEBI" id="CHEBI:29999"/>
        <dbReference type="ChEBI" id="CHEBI:43474"/>
        <dbReference type="ChEBI" id="CHEBI:83421"/>
        <dbReference type="EC" id="3.1.3.16"/>
    </reaction>
</comment>
<dbReference type="STRING" id="4781.A0A0P1AG91"/>
<evidence type="ECO:0000256" key="5">
    <source>
        <dbReference type="ARBA" id="ARBA00022912"/>
    </source>
</evidence>
<protein>
    <recommendedName>
        <fullName evidence="9">RNA polymerase II subunit A C-terminal domain phosphatase SSU72</fullName>
        <shortName evidence="9">CTD phosphatase SSU72</shortName>
        <ecNumber evidence="9">3.1.3.16</ecNumber>
    </recommendedName>
</protein>
<dbReference type="GO" id="GO:0005634">
    <property type="term" value="C:nucleus"/>
    <property type="evidence" value="ECO:0007669"/>
    <property type="project" value="UniProtKB-SubCell"/>
</dbReference>
<keyword evidence="6 9" id="KW-0539">Nucleus</keyword>
<keyword evidence="3 9" id="KW-0507">mRNA processing</keyword>
<dbReference type="RefSeq" id="XP_024576485.1">
    <property type="nucleotide sequence ID" value="XM_024725739.1"/>
</dbReference>
<evidence type="ECO:0000256" key="3">
    <source>
        <dbReference type="ARBA" id="ARBA00022664"/>
    </source>
</evidence>
<comment type="subcellular location">
    <subcellularLocation>
        <location evidence="1 9">Nucleus</location>
    </subcellularLocation>
</comment>
<comment type="catalytic activity">
    <reaction evidence="8 9">
        <text>O-phospho-L-threonyl-[protein] + H2O = L-threonyl-[protein] + phosphate</text>
        <dbReference type="Rhea" id="RHEA:47004"/>
        <dbReference type="Rhea" id="RHEA-COMP:11060"/>
        <dbReference type="Rhea" id="RHEA-COMP:11605"/>
        <dbReference type="ChEBI" id="CHEBI:15377"/>
        <dbReference type="ChEBI" id="CHEBI:30013"/>
        <dbReference type="ChEBI" id="CHEBI:43474"/>
        <dbReference type="ChEBI" id="CHEBI:61977"/>
        <dbReference type="EC" id="3.1.3.16"/>
    </reaction>
</comment>
<keyword evidence="11" id="KW-1185">Reference proteome</keyword>
<dbReference type="EC" id="3.1.3.16" evidence="9"/>
<evidence type="ECO:0000313" key="10">
    <source>
        <dbReference type="EMBL" id="CEG40116.1"/>
    </source>
</evidence>
<dbReference type="GO" id="GO:0004722">
    <property type="term" value="F:protein serine/threonine phosphatase activity"/>
    <property type="evidence" value="ECO:0007669"/>
    <property type="project" value="UniProtKB-UniRule"/>
</dbReference>
<comment type="similarity">
    <text evidence="2 9">Belongs to the SSU72 phosphatase family.</text>
</comment>
<dbReference type="Pfam" id="PF04722">
    <property type="entry name" value="Ssu72"/>
    <property type="match status" value="1"/>
</dbReference>
<dbReference type="GO" id="GO:0006397">
    <property type="term" value="P:mRNA processing"/>
    <property type="evidence" value="ECO:0007669"/>
    <property type="project" value="UniProtKB-KW"/>
</dbReference>
<dbReference type="OMA" id="RPMFAMV"/>
<evidence type="ECO:0000256" key="9">
    <source>
        <dbReference type="RuleBase" id="RU369031"/>
    </source>
</evidence>
<keyword evidence="4 9" id="KW-0378">Hydrolase</keyword>
<dbReference type="InterPro" id="IPR006811">
    <property type="entry name" value="RNA_pol_II_suA"/>
</dbReference>
<evidence type="ECO:0000256" key="6">
    <source>
        <dbReference type="ARBA" id="ARBA00023242"/>
    </source>
</evidence>
<evidence type="ECO:0000256" key="7">
    <source>
        <dbReference type="ARBA" id="ARBA00047761"/>
    </source>
</evidence>
<dbReference type="EMBL" id="CCYD01000468">
    <property type="protein sequence ID" value="CEG40116.1"/>
    <property type="molecule type" value="Genomic_DNA"/>
</dbReference>
<dbReference type="GeneID" id="36405388"/>
<dbReference type="Gene3D" id="3.40.50.2300">
    <property type="match status" value="2"/>
</dbReference>
<evidence type="ECO:0000256" key="8">
    <source>
        <dbReference type="ARBA" id="ARBA00048336"/>
    </source>
</evidence>
<proteinExistence type="inferred from homology"/>
<dbReference type="Proteomes" id="UP000054928">
    <property type="component" value="Unassembled WGS sequence"/>
</dbReference>
<reference evidence="11" key="1">
    <citation type="submission" date="2014-09" db="EMBL/GenBank/DDBJ databases">
        <authorList>
            <person name="Sharma Rahul"/>
            <person name="Thines Marco"/>
        </authorList>
    </citation>
    <scope>NUCLEOTIDE SEQUENCE [LARGE SCALE GENOMIC DNA]</scope>
</reference>
<evidence type="ECO:0000256" key="2">
    <source>
        <dbReference type="ARBA" id="ARBA00008978"/>
    </source>
</evidence>
<accession>A0A0P1AG91</accession>
<evidence type="ECO:0000313" key="11">
    <source>
        <dbReference type="Proteomes" id="UP000054928"/>
    </source>
</evidence>